<dbReference type="GO" id="GO:0009100">
    <property type="term" value="P:glycoprotein metabolic process"/>
    <property type="evidence" value="ECO:0007669"/>
    <property type="project" value="UniProtKB-ARBA"/>
</dbReference>
<dbReference type="InterPro" id="IPR007074">
    <property type="entry name" value="LicD/FKTN/FKRP_NTP_transf"/>
</dbReference>
<dbReference type="EMBL" id="AMQN01003278">
    <property type="status" value="NOT_ANNOTATED_CDS"/>
    <property type="molecule type" value="Genomic_DNA"/>
</dbReference>
<keyword evidence="5" id="KW-1185">Reference proteome</keyword>
<feature type="domain" description="LicD/FKTN/FKRP nucleotidyltransferase" evidence="2">
    <location>
        <begin position="145"/>
        <end position="190"/>
    </location>
</feature>
<proteinExistence type="predicted"/>
<sequence length="368" mass="42252">MKLWKTWLAVVVLLGLPMCIIHQFSIEFSLRRYMNIFNRTAAAGAVPSHPMPLDIVSILLPANRTTNTTQLNGTTMTQSGHVVPVLKVPDVSELCSNPRVNDELAAMYSTFEWKSAPQLPRTLSKENAQQMRAFLIAIKDMFCALGISWSLFYGSLLGAYITHDCLPWDDDLDIIIQKDAIDLLAKMHKDGSLPKKYNIGYVLTSGLHKLYWAPGKKIKPYSWAWPFVDLMPYQETEKNIQNIDRNKGHRFDVPKSLALPFVMRPFGPLWLPAPRDSWKMMGVTYKEMKQFLCKAPGYDHVNERRRKDGKSTDCKNLHFQYRFVHREKSAEGGVLETLHLGDEPLYSVHYNEPLYPNTNPYKWLMAKS</sequence>
<reference evidence="4" key="3">
    <citation type="submission" date="2015-06" db="UniProtKB">
        <authorList>
            <consortium name="EnsemblMetazoa"/>
        </authorList>
    </citation>
    <scope>IDENTIFICATION</scope>
</reference>
<keyword evidence="1" id="KW-0812">Transmembrane</keyword>
<evidence type="ECO:0000256" key="1">
    <source>
        <dbReference type="SAM" id="Phobius"/>
    </source>
</evidence>
<name>R7TE34_CAPTE</name>
<gene>
    <name evidence="3" type="ORF">CAPTEDRAFT_225771</name>
</gene>
<dbReference type="EMBL" id="KB311417">
    <property type="protein sequence ID" value="ELT89311.1"/>
    <property type="molecule type" value="Genomic_DNA"/>
</dbReference>
<feature type="transmembrane region" description="Helical" evidence="1">
    <location>
        <begin position="6"/>
        <end position="26"/>
    </location>
</feature>
<reference evidence="3 5" key="2">
    <citation type="journal article" date="2013" name="Nature">
        <title>Insights into bilaterian evolution from three spiralian genomes.</title>
        <authorList>
            <person name="Simakov O."/>
            <person name="Marletaz F."/>
            <person name="Cho S.J."/>
            <person name="Edsinger-Gonzales E."/>
            <person name="Havlak P."/>
            <person name="Hellsten U."/>
            <person name="Kuo D.H."/>
            <person name="Larsson T."/>
            <person name="Lv J."/>
            <person name="Arendt D."/>
            <person name="Savage R."/>
            <person name="Osoegawa K."/>
            <person name="de Jong P."/>
            <person name="Grimwood J."/>
            <person name="Chapman J.A."/>
            <person name="Shapiro H."/>
            <person name="Aerts A."/>
            <person name="Otillar R.P."/>
            <person name="Terry A.Y."/>
            <person name="Boore J.L."/>
            <person name="Grigoriev I.V."/>
            <person name="Lindberg D.R."/>
            <person name="Seaver E.C."/>
            <person name="Weisblat D.A."/>
            <person name="Putnam N.H."/>
            <person name="Rokhsar D.S."/>
        </authorList>
    </citation>
    <scope>NUCLEOTIDE SEQUENCE</scope>
    <source>
        <strain evidence="3 5">I ESC-2004</strain>
    </source>
</reference>
<reference evidence="5" key="1">
    <citation type="submission" date="2012-12" db="EMBL/GenBank/DDBJ databases">
        <authorList>
            <person name="Hellsten U."/>
            <person name="Grimwood J."/>
            <person name="Chapman J.A."/>
            <person name="Shapiro H."/>
            <person name="Aerts A."/>
            <person name="Otillar R.P."/>
            <person name="Terry A.Y."/>
            <person name="Boore J.L."/>
            <person name="Simakov O."/>
            <person name="Marletaz F."/>
            <person name="Cho S.-J."/>
            <person name="Edsinger-Gonzales E."/>
            <person name="Havlak P."/>
            <person name="Kuo D.-H."/>
            <person name="Larsson T."/>
            <person name="Lv J."/>
            <person name="Arendt D."/>
            <person name="Savage R."/>
            <person name="Osoegawa K."/>
            <person name="de Jong P."/>
            <person name="Lindberg D.R."/>
            <person name="Seaver E.C."/>
            <person name="Weisblat D.A."/>
            <person name="Putnam N.H."/>
            <person name="Grigoriev I.V."/>
            <person name="Rokhsar D.S."/>
        </authorList>
    </citation>
    <scope>NUCLEOTIDE SEQUENCE</scope>
    <source>
        <strain evidence="5">I ESC-2004</strain>
    </source>
</reference>
<dbReference type="Proteomes" id="UP000014760">
    <property type="component" value="Unassembled WGS sequence"/>
</dbReference>
<dbReference type="EnsemblMetazoa" id="CapteT225771">
    <property type="protein sequence ID" value="CapteP225771"/>
    <property type="gene ID" value="CapteG225771"/>
</dbReference>
<dbReference type="OrthoDB" id="419198at2759"/>
<organism evidence="3">
    <name type="scientific">Capitella teleta</name>
    <name type="common">Polychaete worm</name>
    <dbReference type="NCBI Taxonomy" id="283909"/>
    <lineage>
        <taxon>Eukaryota</taxon>
        <taxon>Metazoa</taxon>
        <taxon>Spiralia</taxon>
        <taxon>Lophotrochozoa</taxon>
        <taxon>Annelida</taxon>
        <taxon>Polychaeta</taxon>
        <taxon>Sedentaria</taxon>
        <taxon>Scolecida</taxon>
        <taxon>Capitellidae</taxon>
        <taxon>Capitella</taxon>
    </lineage>
</organism>
<dbReference type="AlphaFoldDB" id="R7TE34"/>
<evidence type="ECO:0000313" key="4">
    <source>
        <dbReference type="EnsemblMetazoa" id="CapteP225771"/>
    </source>
</evidence>
<keyword evidence="1" id="KW-1133">Transmembrane helix</keyword>
<dbReference type="Pfam" id="PF04991">
    <property type="entry name" value="LicD"/>
    <property type="match status" value="1"/>
</dbReference>
<dbReference type="OMA" id="YVHKTNE"/>
<dbReference type="PANTHER" id="PTHR13627:SF31">
    <property type="entry name" value="RIBITOL 5-PHOSPHATE TRANSFERASE FKRP"/>
    <property type="match status" value="1"/>
</dbReference>
<dbReference type="HOGENOM" id="CLU_064160_0_0_1"/>
<evidence type="ECO:0000313" key="3">
    <source>
        <dbReference type="EMBL" id="ELT89311.1"/>
    </source>
</evidence>
<keyword evidence="1" id="KW-0472">Membrane</keyword>
<dbReference type="InterPro" id="IPR052613">
    <property type="entry name" value="LicD_transferase"/>
</dbReference>
<accession>R7TE34</accession>
<protein>
    <recommendedName>
        <fullName evidence="2">LicD/FKTN/FKRP nucleotidyltransferase domain-containing protein</fullName>
    </recommendedName>
</protein>
<evidence type="ECO:0000259" key="2">
    <source>
        <dbReference type="Pfam" id="PF04991"/>
    </source>
</evidence>
<dbReference type="PANTHER" id="PTHR13627">
    <property type="entry name" value="FUKUTIN RELATED PROTEIN"/>
    <property type="match status" value="1"/>
</dbReference>
<evidence type="ECO:0000313" key="5">
    <source>
        <dbReference type="Proteomes" id="UP000014760"/>
    </source>
</evidence>